<dbReference type="RefSeq" id="WP_011821685.1">
    <property type="nucleotide sequence ID" value="NC_008818.1"/>
</dbReference>
<dbReference type="SFLD" id="SFLDF00446">
    <property type="entry name" value="phosphoglycolate_phosphatase_3"/>
    <property type="match status" value="1"/>
</dbReference>
<evidence type="ECO:0000256" key="6">
    <source>
        <dbReference type="NCBIfam" id="TIGR01487"/>
    </source>
</evidence>
<keyword evidence="4 5" id="KW-0119">Carbohydrate metabolism</keyword>
<comment type="function">
    <text evidence="5">Catalyzes the dephosphorylation of 2-phosphoglycolate.</text>
</comment>
<sequence>MAEAVRIELPARVCGLALDIDGTLTEKKRLGEFNISLEAVEAVRRAEAAGIPVMLVTGNSVYVVAGVARYIGASGPHVAENGCIVYDNGTIYRVCRDTARRAARLIEEELAGVLKPSWQNPCRLHDYAFIPKLLEPGEALEAVKRVLSSRGINVKVGFSGYAIHLRPVDASKGRGLKLALKLRGLEPDCVVAVGDSVIDLEMKDAGVILAAVGNADEKLKKNADIVLPGESGRSVKALIDAILSNRG</sequence>
<dbReference type="SFLD" id="SFLDS00003">
    <property type="entry name" value="Haloacid_Dehalogenase"/>
    <property type="match status" value="1"/>
</dbReference>
<feature type="binding site" evidence="5">
    <location>
        <position position="21"/>
    </location>
    <ligand>
        <name>Mg(2+)</name>
        <dbReference type="ChEBI" id="CHEBI:18420"/>
    </ligand>
</feature>
<dbReference type="PANTHER" id="PTHR10000">
    <property type="entry name" value="PHOSPHOSERINE PHOSPHATASE"/>
    <property type="match status" value="1"/>
</dbReference>
<dbReference type="HAMAP" id="MF_01419">
    <property type="entry name" value="GPH_hydrolase_arch"/>
    <property type="match status" value="1"/>
</dbReference>
<name>A2BK56_HYPBU</name>
<organism evidence="7 8">
    <name type="scientific">Hyperthermus butylicus (strain DSM 5456 / JCM 9403 / PLM1-5)</name>
    <dbReference type="NCBI Taxonomy" id="415426"/>
    <lineage>
        <taxon>Archaea</taxon>
        <taxon>Thermoproteota</taxon>
        <taxon>Thermoprotei</taxon>
        <taxon>Desulfurococcales</taxon>
        <taxon>Pyrodictiaceae</taxon>
        <taxon>Hyperthermus</taxon>
    </lineage>
</organism>
<feature type="active site" description="Nucleophile" evidence="5">
    <location>
        <position position="19"/>
    </location>
</feature>
<dbReference type="eggNOG" id="arCOG01213">
    <property type="taxonomic scope" value="Archaea"/>
</dbReference>
<dbReference type="EMBL" id="CP000493">
    <property type="protein sequence ID" value="ABM80367.1"/>
    <property type="molecule type" value="Genomic_DNA"/>
</dbReference>
<comment type="similarity">
    <text evidence="5">Belongs to the archaeal SPP-like hydrolase family.</text>
</comment>
<dbReference type="InterPro" id="IPR023214">
    <property type="entry name" value="HAD_sf"/>
</dbReference>
<reference evidence="7 8" key="1">
    <citation type="journal article" date="2007" name="Archaea">
        <title>The genome of Hyperthermus butylicus: a sulfur-reducing, peptide fermenting, neutrophilic Crenarchaeote growing up to 108 degrees C.</title>
        <authorList>
            <person name="Brugger K."/>
            <person name="Chen L."/>
            <person name="Stark M."/>
            <person name="Zibat A."/>
            <person name="Redder P."/>
            <person name="Ruepp A."/>
            <person name="Awayez M."/>
            <person name="She Q."/>
            <person name="Garrett R.A."/>
            <person name="Klenk H.P."/>
        </authorList>
    </citation>
    <scope>NUCLEOTIDE SEQUENCE [LARGE SCALE GENOMIC DNA]</scope>
    <source>
        <strain evidence="8">DSM 5456 / JCM 9403 / PLM1-5</strain>
    </source>
</reference>
<keyword evidence="3 5" id="KW-0460">Magnesium</keyword>
<dbReference type="InterPro" id="IPR006379">
    <property type="entry name" value="HAD-SF_hydro_IIB"/>
</dbReference>
<dbReference type="Proteomes" id="UP000002593">
    <property type="component" value="Chromosome"/>
</dbReference>
<evidence type="ECO:0000256" key="5">
    <source>
        <dbReference type="HAMAP-Rule" id="MF_01419"/>
    </source>
</evidence>
<comment type="catalytic activity">
    <reaction evidence="5">
        <text>2-phosphoglycolate + H2O = glycolate + phosphate</text>
        <dbReference type="Rhea" id="RHEA:14369"/>
        <dbReference type="ChEBI" id="CHEBI:15377"/>
        <dbReference type="ChEBI" id="CHEBI:29805"/>
        <dbReference type="ChEBI" id="CHEBI:43474"/>
        <dbReference type="ChEBI" id="CHEBI:58033"/>
        <dbReference type="EC" id="3.1.3.18"/>
    </reaction>
</comment>
<dbReference type="InterPro" id="IPR006382">
    <property type="entry name" value="PGPase"/>
</dbReference>
<dbReference type="Pfam" id="PF08282">
    <property type="entry name" value="Hydrolase_3"/>
    <property type="match status" value="2"/>
</dbReference>
<feature type="binding site" evidence="5">
    <location>
        <position position="172"/>
    </location>
    <ligand>
        <name>substrate</name>
    </ligand>
</feature>
<feature type="binding site" evidence="5">
    <location>
        <position position="19"/>
    </location>
    <ligand>
        <name>Mg(2+)</name>
        <dbReference type="ChEBI" id="CHEBI:18420"/>
    </ligand>
</feature>
<keyword evidence="8" id="KW-1185">Reference proteome</keyword>
<comment type="cofactor">
    <cofactor evidence="5">
        <name>Mg(2+)</name>
        <dbReference type="ChEBI" id="CHEBI:18420"/>
    </cofactor>
</comment>
<evidence type="ECO:0000256" key="4">
    <source>
        <dbReference type="ARBA" id="ARBA00023277"/>
    </source>
</evidence>
<dbReference type="Gene3D" id="3.90.1070.10">
    <property type="match status" value="1"/>
</dbReference>
<evidence type="ECO:0000256" key="2">
    <source>
        <dbReference type="ARBA" id="ARBA00022801"/>
    </source>
</evidence>
<dbReference type="GO" id="GO:0005829">
    <property type="term" value="C:cytosol"/>
    <property type="evidence" value="ECO:0007669"/>
    <property type="project" value="TreeGrafter"/>
</dbReference>
<dbReference type="HOGENOM" id="CLU_044146_2_0_2"/>
<dbReference type="GO" id="GO:0008967">
    <property type="term" value="F:phosphoglycolate phosphatase activity"/>
    <property type="evidence" value="ECO:0007669"/>
    <property type="project" value="UniProtKB-UniRule"/>
</dbReference>
<accession>A2BK56</accession>
<dbReference type="NCBIfam" id="TIGR01487">
    <property type="entry name" value="Pglycolate_arch"/>
    <property type="match status" value="1"/>
</dbReference>
<keyword evidence="1 5" id="KW-0479">Metal-binding</keyword>
<dbReference type="GeneID" id="4781878"/>
<dbReference type="SFLD" id="SFLDG01140">
    <property type="entry name" value="C2.B:_Phosphomannomutase_and_P"/>
    <property type="match status" value="1"/>
</dbReference>
<keyword evidence="2 5" id="KW-0378">Hydrolase</keyword>
<dbReference type="AlphaFoldDB" id="A2BK56"/>
<evidence type="ECO:0000256" key="3">
    <source>
        <dbReference type="ARBA" id="ARBA00022842"/>
    </source>
</evidence>
<proteinExistence type="inferred from homology"/>
<dbReference type="EC" id="3.1.3.18" evidence="5 6"/>
<dbReference type="SFLD" id="SFLDG01144">
    <property type="entry name" value="C2.B.4:_PGP_Like"/>
    <property type="match status" value="1"/>
</dbReference>
<dbReference type="NCBIfam" id="TIGR01484">
    <property type="entry name" value="HAD-SF-IIB"/>
    <property type="match status" value="1"/>
</dbReference>
<dbReference type="EnsemblBacteria" id="ABM80367">
    <property type="protein sequence ID" value="ABM80367"/>
    <property type="gene ID" value="Hbut_0505"/>
</dbReference>
<dbReference type="SUPFAM" id="SSF56784">
    <property type="entry name" value="HAD-like"/>
    <property type="match status" value="1"/>
</dbReference>
<dbReference type="OrthoDB" id="120822at2157"/>
<dbReference type="NCBIfam" id="TIGR01482">
    <property type="entry name" value="SPP-subfamily"/>
    <property type="match status" value="1"/>
</dbReference>
<dbReference type="KEGG" id="hbu:Hbut_0505"/>
<gene>
    <name evidence="7" type="ordered locus">Hbut_0505</name>
</gene>
<evidence type="ECO:0000256" key="1">
    <source>
        <dbReference type="ARBA" id="ARBA00022723"/>
    </source>
</evidence>
<dbReference type="PANTHER" id="PTHR10000:SF8">
    <property type="entry name" value="HAD SUPERFAMILY HYDROLASE-LIKE, TYPE 3"/>
    <property type="match status" value="1"/>
</dbReference>
<dbReference type="Gene3D" id="3.40.50.1000">
    <property type="entry name" value="HAD superfamily/HAD-like"/>
    <property type="match status" value="1"/>
</dbReference>
<dbReference type="CDD" id="cd07514">
    <property type="entry name" value="HAD_Pase"/>
    <property type="match status" value="1"/>
</dbReference>
<evidence type="ECO:0000313" key="7">
    <source>
        <dbReference type="EMBL" id="ABM80367.1"/>
    </source>
</evidence>
<dbReference type="GO" id="GO:0000287">
    <property type="term" value="F:magnesium ion binding"/>
    <property type="evidence" value="ECO:0007669"/>
    <property type="project" value="InterPro"/>
</dbReference>
<feature type="binding site" evidence="5">
    <location>
        <position position="195"/>
    </location>
    <ligand>
        <name>Mg(2+)</name>
        <dbReference type="ChEBI" id="CHEBI:18420"/>
    </ligand>
</feature>
<protein>
    <recommendedName>
        <fullName evidence="5 6">Phosphoglycolate phosphatase</fullName>
        <shortName evidence="5">PGP</shortName>
        <shortName evidence="5">PGPase</shortName>
        <ecNumber evidence="5 6">3.1.3.18</ecNumber>
    </recommendedName>
</protein>
<feature type="binding site" evidence="5">
    <location>
        <position position="199"/>
    </location>
    <ligand>
        <name>Mg(2+)</name>
        <dbReference type="ChEBI" id="CHEBI:18420"/>
    </ligand>
</feature>
<dbReference type="STRING" id="415426.Hbut_0505"/>
<dbReference type="InterPro" id="IPR036412">
    <property type="entry name" value="HAD-like_sf"/>
</dbReference>
<evidence type="ECO:0000313" key="8">
    <source>
        <dbReference type="Proteomes" id="UP000002593"/>
    </source>
</evidence>